<keyword evidence="2" id="KW-1003">Cell membrane</keyword>
<feature type="transmembrane region" description="Helical" evidence="6">
    <location>
        <begin position="252"/>
        <end position="270"/>
    </location>
</feature>
<dbReference type="SUPFAM" id="SSF103481">
    <property type="entry name" value="Multidrug resistance efflux transporter EmrE"/>
    <property type="match status" value="2"/>
</dbReference>
<dbReference type="InterPro" id="IPR000620">
    <property type="entry name" value="EamA_dom"/>
</dbReference>
<keyword evidence="4 6" id="KW-1133">Transmembrane helix</keyword>
<feature type="domain" description="EamA" evidence="7">
    <location>
        <begin position="157"/>
        <end position="293"/>
    </location>
</feature>
<evidence type="ECO:0000256" key="4">
    <source>
        <dbReference type="ARBA" id="ARBA00022989"/>
    </source>
</evidence>
<evidence type="ECO:0000256" key="3">
    <source>
        <dbReference type="ARBA" id="ARBA00022692"/>
    </source>
</evidence>
<dbReference type="Pfam" id="PF00892">
    <property type="entry name" value="EamA"/>
    <property type="match status" value="2"/>
</dbReference>
<proteinExistence type="predicted"/>
<reference evidence="9" key="1">
    <citation type="submission" date="2017-09" db="EMBL/GenBank/DDBJ databases">
        <title>Depth-based differentiation of microbial function through sediment-hosted aquifers and enrichment of novel symbionts in the deep terrestrial subsurface.</title>
        <authorList>
            <person name="Probst A.J."/>
            <person name="Ladd B."/>
            <person name="Jarett J.K."/>
            <person name="Geller-Mcgrath D.E."/>
            <person name="Sieber C.M.K."/>
            <person name="Emerson J.B."/>
            <person name="Anantharaman K."/>
            <person name="Thomas B.C."/>
            <person name="Malmstrom R."/>
            <person name="Stieglmeier M."/>
            <person name="Klingl A."/>
            <person name="Woyke T."/>
            <person name="Ryan C.M."/>
            <person name="Banfield J.F."/>
        </authorList>
    </citation>
    <scope>NUCLEOTIDE SEQUENCE [LARGE SCALE GENOMIC DNA]</scope>
</reference>
<dbReference type="PANTHER" id="PTHR32322:SF18">
    <property type="entry name" value="S-ADENOSYLMETHIONINE_S-ADENOSYLHOMOCYSTEINE TRANSPORTER"/>
    <property type="match status" value="1"/>
</dbReference>
<dbReference type="Proteomes" id="UP000230184">
    <property type="component" value="Unassembled WGS sequence"/>
</dbReference>
<evidence type="ECO:0000256" key="2">
    <source>
        <dbReference type="ARBA" id="ARBA00022475"/>
    </source>
</evidence>
<feature type="transmembrane region" description="Helical" evidence="6">
    <location>
        <begin position="218"/>
        <end position="240"/>
    </location>
</feature>
<sequence length="299" mass="33330">MKNKRILLAYSQLVSSLIIVGGATVVGKLLTNTLPIFLSNGLSLIIASFIYLFLLKINKINLSVITKKDYFILFLIAFFGIFLYRILFFYGLKFTSASEAGIISSTLPAVFGIISFILLKEKIKSKQIYGIIFSVIGILLINFNGEVAISGLFSRIFGNFLIFFSVIIGALFSILSKFLSKKVTPMMISSISTFFSTLLLFPLFVYDGIYFSFSLFNFTSLMLILYYGVFVSVISSLLWFDGLTVISMSTAGVLTSLIPITGIFLSFIILKETLNLYQIIGAFFVLISIFIVSKENRSN</sequence>
<protein>
    <submittedName>
        <fullName evidence="8">EamA/RhaT family transporter</fullName>
    </submittedName>
</protein>
<evidence type="ECO:0000256" key="6">
    <source>
        <dbReference type="SAM" id="Phobius"/>
    </source>
</evidence>
<evidence type="ECO:0000259" key="7">
    <source>
        <dbReference type="Pfam" id="PF00892"/>
    </source>
</evidence>
<feature type="transmembrane region" description="Helical" evidence="6">
    <location>
        <begin position="276"/>
        <end position="293"/>
    </location>
</feature>
<gene>
    <name evidence="8" type="ORF">COT02_01210</name>
</gene>
<dbReference type="InterPro" id="IPR037185">
    <property type="entry name" value="EmrE-like"/>
</dbReference>
<comment type="subcellular location">
    <subcellularLocation>
        <location evidence="1">Cell membrane</location>
        <topology evidence="1">Multi-pass membrane protein</topology>
    </subcellularLocation>
</comment>
<feature type="transmembrane region" description="Helical" evidence="6">
    <location>
        <begin position="102"/>
        <end position="119"/>
    </location>
</feature>
<feature type="transmembrane region" description="Helical" evidence="6">
    <location>
        <begin position="156"/>
        <end position="175"/>
    </location>
</feature>
<dbReference type="GO" id="GO:0005886">
    <property type="term" value="C:plasma membrane"/>
    <property type="evidence" value="ECO:0007669"/>
    <property type="project" value="UniProtKB-SubCell"/>
</dbReference>
<dbReference type="AlphaFoldDB" id="A0A2M6YV70"/>
<name>A0A2M6YV70_9BACT</name>
<organism evidence="8 9">
    <name type="scientific">Candidatus Roizmanbacteria bacterium CG07_land_8_20_14_0_80_34_15</name>
    <dbReference type="NCBI Taxonomy" id="1974849"/>
    <lineage>
        <taxon>Bacteria</taxon>
        <taxon>Candidatus Roizmaniibacteriota</taxon>
    </lineage>
</organism>
<comment type="caution">
    <text evidence="8">The sequence shown here is derived from an EMBL/GenBank/DDBJ whole genome shotgun (WGS) entry which is preliminary data.</text>
</comment>
<dbReference type="EMBL" id="PEWY01000033">
    <property type="protein sequence ID" value="PIU37375.1"/>
    <property type="molecule type" value="Genomic_DNA"/>
</dbReference>
<keyword evidence="3 6" id="KW-0812">Transmembrane</keyword>
<feature type="transmembrane region" description="Helical" evidence="6">
    <location>
        <begin position="36"/>
        <end position="58"/>
    </location>
</feature>
<feature type="transmembrane region" description="Helical" evidence="6">
    <location>
        <begin position="70"/>
        <end position="90"/>
    </location>
</feature>
<evidence type="ECO:0000256" key="5">
    <source>
        <dbReference type="ARBA" id="ARBA00023136"/>
    </source>
</evidence>
<dbReference type="InterPro" id="IPR050638">
    <property type="entry name" value="AA-Vitamin_Transporters"/>
</dbReference>
<evidence type="ECO:0000313" key="8">
    <source>
        <dbReference type="EMBL" id="PIU37375.1"/>
    </source>
</evidence>
<feature type="domain" description="EamA" evidence="7">
    <location>
        <begin position="12"/>
        <end position="142"/>
    </location>
</feature>
<evidence type="ECO:0000313" key="9">
    <source>
        <dbReference type="Proteomes" id="UP000230184"/>
    </source>
</evidence>
<accession>A0A2M6YV70</accession>
<keyword evidence="5 6" id="KW-0472">Membrane</keyword>
<evidence type="ECO:0000256" key="1">
    <source>
        <dbReference type="ARBA" id="ARBA00004651"/>
    </source>
</evidence>
<feature type="transmembrane region" description="Helical" evidence="6">
    <location>
        <begin position="128"/>
        <end position="144"/>
    </location>
</feature>
<feature type="transmembrane region" description="Helical" evidence="6">
    <location>
        <begin position="7"/>
        <end position="30"/>
    </location>
</feature>
<dbReference type="PANTHER" id="PTHR32322">
    <property type="entry name" value="INNER MEMBRANE TRANSPORTER"/>
    <property type="match status" value="1"/>
</dbReference>
<feature type="transmembrane region" description="Helical" evidence="6">
    <location>
        <begin position="187"/>
        <end position="206"/>
    </location>
</feature>